<name>A0A318KLB8_9NEIS</name>
<dbReference type="RefSeq" id="WP_110390762.1">
    <property type="nucleotide sequence ID" value="NZ_QJKI01000009.1"/>
</dbReference>
<dbReference type="Proteomes" id="UP000247555">
    <property type="component" value="Unassembled WGS sequence"/>
</dbReference>
<organism evidence="1 2">
    <name type="scientific">Rivihabitans pingtungensis</name>
    <dbReference type="NCBI Taxonomy" id="1054498"/>
    <lineage>
        <taxon>Bacteria</taxon>
        <taxon>Pseudomonadati</taxon>
        <taxon>Pseudomonadota</taxon>
        <taxon>Betaproteobacteria</taxon>
        <taxon>Neisseriales</taxon>
        <taxon>Aquaspirillaceae</taxon>
        <taxon>Rivihabitans</taxon>
    </lineage>
</organism>
<gene>
    <name evidence="1" type="ORF">DFR34_10968</name>
</gene>
<keyword evidence="2" id="KW-1185">Reference proteome</keyword>
<sequence length="264" mass="29869">MAKRRSSTKKTRQAPAAIRTGSLFVDSHDRKLVIFTDDMLVNQLHRDGPKIQASFDKLCDKDICELSAFWSKTNGLLYSGLRLAHRNDEALESKCAQLLLNASSSFGAATTLLRLGYLLQPGMVIRSMLEAISTTLYLLQRPNDLAAYESGKLQSPKTLGAAKKAIPQFGQLYGYFSENFAHIGHLHKSITPIAEYKERHDALEVNLGFLRIAAWLLYVTTELLFNDLVENRRYWFPVPNGYAFNPSESERAWMSSYFRIPNIT</sequence>
<protein>
    <submittedName>
        <fullName evidence="1">Uncharacterized protein</fullName>
    </submittedName>
</protein>
<accession>A0A318KLB8</accession>
<proteinExistence type="predicted"/>
<dbReference type="AlphaFoldDB" id="A0A318KLB8"/>
<evidence type="ECO:0000313" key="2">
    <source>
        <dbReference type="Proteomes" id="UP000247555"/>
    </source>
</evidence>
<dbReference type="OrthoDB" id="6910659at2"/>
<reference evidence="1 2" key="1">
    <citation type="submission" date="2018-05" db="EMBL/GenBank/DDBJ databases">
        <title>Genomic Encyclopedia of Type Strains, Phase IV (KMG-IV): sequencing the most valuable type-strain genomes for metagenomic binning, comparative biology and taxonomic classification.</title>
        <authorList>
            <person name="Goeker M."/>
        </authorList>
    </citation>
    <scope>NUCLEOTIDE SEQUENCE [LARGE SCALE GENOMIC DNA]</scope>
    <source>
        <strain evidence="1 2">DSM 29661</strain>
    </source>
</reference>
<comment type="caution">
    <text evidence="1">The sequence shown here is derived from an EMBL/GenBank/DDBJ whole genome shotgun (WGS) entry which is preliminary data.</text>
</comment>
<dbReference type="EMBL" id="QJKI01000009">
    <property type="protein sequence ID" value="PXX78844.1"/>
    <property type="molecule type" value="Genomic_DNA"/>
</dbReference>
<evidence type="ECO:0000313" key="1">
    <source>
        <dbReference type="EMBL" id="PXX78844.1"/>
    </source>
</evidence>